<sequence>MLSRLAPTPRALSNTTVLRIVAIRGFASASPGPVPAKKQFQAPAGEKGVLNYERLYSRDNRYKPQPGHEWDTPSRFFTQTLKKNWELYPLYFFIGAWFIGFCYVIFWSFGKLELWIDRSKKLAPWDWERVRNDYYKGNARLYDPMGYVHNRIPIMETLQDEMLEAAKQRGTR</sequence>
<keyword evidence="1" id="KW-0472">Membrane</keyword>
<dbReference type="AlphaFoldDB" id="A0A914VKI0"/>
<keyword evidence="2" id="KW-1185">Reference proteome</keyword>
<evidence type="ECO:0000256" key="1">
    <source>
        <dbReference type="SAM" id="Phobius"/>
    </source>
</evidence>
<feature type="transmembrane region" description="Helical" evidence="1">
    <location>
        <begin position="90"/>
        <end position="110"/>
    </location>
</feature>
<keyword evidence="1" id="KW-0812">Transmembrane</keyword>
<accession>A0A914VKI0</accession>
<dbReference type="Proteomes" id="UP000887566">
    <property type="component" value="Unplaced"/>
</dbReference>
<reference evidence="3" key="1">
    <citation type="submission" date="2022-11" db="UniProtKB">
        <authorList>
            <consortium name="WormBaseParasite"/>
        </authorList>
    </citation>
    <scope>IDENTIFICATION</scope>
</reference>
<proteinExistence type="predicted"/>
<evidence type="ECO:0000313" key="3">
    <source>
        <dbReference type="WBParaSite" id="PSAMB.scaffold2088size25542.g16314.t1"/>
    </source>
</evidence>
<protein>
    <submittedName>
        <fullName evidence="3">Uncharacterized protein</fullName>
    </submittedName>
</protein>
<organism evidence="2 3">
    <name type="scientific">Plectus sambesii</name>
    <dbReference type="NCBI Taxonomy" id="2011161"/>
    <lineage>
        <taxon>Eukaryota</taxon>
        <taxon>Metazoa</taxon>
        <taxon>Ecdysozoa</taxon>
        <taxon>Nematoda</taxon>
        <taxon>Chromadorea</taxon>
        <taxon>Plectida</taxon>
        <taxon>Plectina</taxon>
        <taxon>Plectoidea</taxon>
        <taxon>Plectidae</taxon>
        <taxon>Plectus</taxon>
    </lineage>
</organism>
<keyword evidence="1" id="KW-1133">Transmembrane helix</keyword>
<evidence type="ECO:0000313" key="2">
    <source>
        <dbReference type="Proteomes" id="UP000887566"/>
    </source>
</evidence>
<name>A0A914VKI0_9BILA</name>
<dbReference type="WBParaSite" id="PSAMB.scaffold2088size25542.g16314.t1">
    <property type="protein sequence ID" value="PSAMB.scaffold2088size25542.g16314.t1"/>
    <property type="gene ID" value="PSAMB.scaffold2088size25542.g16314"/>
</dbReference>